<proteinExistence type="predicted"/>
<dbReference type="GO" id="GO:0008237">
    <property type="term" value="F:metallopeptidase activity"/>
    <property type="evidence" value="ECO:0007669"/>
    <property type="project" value="InterPro"/>
</dbReference>
<sequence>MKNIFTTLLCLSMVSFSFAQWRKTSFHGKLVSETVKDKAYYSLDLSQLRSQLSTAKRMSSKNAPVEISLPNIEGKMEKFEVYSFPVMDETLASQYQLGSYYGVSKTDPTATVRFSVAPNDFQSTVFRTSGLEFIEPANLGKTVYGIHLKTDKSGTKGFFCSTDEPINSQKEIDNLLQKGNNYVNGDLFKAQSSDKKYRTMRLALSVTGEYTQYFGGVAGALTQMNATMTRVNGVLEKDLGLHLNMINNTTIIYTNPSTDPYSAASTGAGGAWNTELMNTLHSVVGDANFDIGHLFGASGGGGNAGCIGCVCNNTLSTGGGATNSYKGSGFTSPADGKPFGDNFDIDYVVHEMGHQLGANHTWSFGIESGSTVQAEPGSGSTIMGYAGITGATDVQAHSDALFHTLNISQIQTNLALGSKTCDVETAITNNPPVVAALTNYTIPKSTAFVLTGSATDAEGDPLTYIWEQTNDATSKSTIANLGNKTNGADFRVWTPTTSPTRYFPKLSTVLSGSLKSTSDWEAASTVARTMNFRLTVRDNNPDVTQQQTAFASNTITVGSAAAFTVDAASGEAGSPIDINWAVSGTTASPYNVANVKIDYTNDDGATWTVLSNSTANNGTASVTFPDTLGASTPYVRVSAIGNVFFAVNKVTLTAATLKTSETKVNKLQLYPNPAKDVLNVKNISAKSTYKIYDTTGKLVASGNLNGTEIKVNNLPKGVYVITLNTDGKAQQSKFIKE</sequence>
<dbReference type="AlphaFoldDB" id="A0A1H5V2I6"/>
<reference evidence="5" key="1">
    <citation type="submission" date="2016-10" db="EMBL/GenBank/DDBJ databases">
        <authorList>
            <person name="Varghese N."/>
            <person name="Submissions S."/>
        </authorList>
    </citation>
    <scope>NUCLEOTIDE SEQUENCE [LARGE SCALE GENOMIC DNA]</scope>
    <source>
        <strain evidence="5">DSM 21580</strain>
    </source>
</reference>
<evidence type="ECO:0000313" key="5">
    <source>
        <dbReference type="Proteomes" id="UP000236738"/>
    </source>
</evidence>
<protein>
    <submittedName>
        <fullName evidence="4">Por secretion system C-terminal sorting domain-containing protein</fullName>
    </submittedName>
</protein>
<dbReference type="Proteomes" id="UP000236738">
    <property type="component" value="Unassembled WGS sequence"/>
</dbReference>
<gene>
    <name evidence="4" type="ORF">SAMN05421847_0996</name>
</gene>
<dbReference type="Gene3D" id="2.60.40.10">
    <property type="entry name" value="Immunoglobulins"/>
    <property type="match status" value="1"/>
</dbReference>
<dbReference type="RefSeq" id="WP_103912961.1">
    <property type="nucleotide sequence ID" value="NZ_FNUS01000001.1"/>
</dbReference>
<evidence type="ECO:0000259" key="3">
    <source>
        <dbReference type="Pfam" id="PF18962"/>
    </source>
</evidence>
<dbReference type="Pfam" id="PF13583">
    <property type="entry name" value="Reprolysin_4"/>
    <property type="match status" value="1"/>
</dbReference>
<dbReference type="Pfam" id="PF18962">
    <property type="entry name" value="Por_Secre_tail"/>
    <property type="match status" value="1"/>
</dbReference>
<feature type="signal peptide" evidence="2">
    <location>
        <begin position="1"/>
        <end position="19"/>
    </location>
</feature>
<feature type="domain" description="Secretion system C-terminal sorting" evidence="3">
    <location>
        <begin position="669"/>
        <end position="735"/>
    </location>
</feature>
<dbReference type="EMBL" id="FNUS01000001">
    <property type="protein sequence ID" value="SEF80931.1"/>
    <property type="molecule type" value="Genomic_DNA"/>
</dbReference>
<accession>A0A1H5V2I6</accession>
<keyword evidence="5" id="KW-1185">Reference proteome</keyword>
<dbReference type="InterPro" id="IPR026444">
    <property type="entry name" value="Secre_tail"/>
</dbReference>
<dbReference type="SUPFAM" id="SSF55486">
    <property type="entry name" value="Metalloproteases ('zincins'), catalytic domain"/>
    <property type="match status" value="1"/>
</dbReference>
<evidence type="ECO:0000256" key="2">
    <source>
        <dbReference type="SAM" id="SignalP"/>
    </source>
</evidence>
<dbReference type="Gene3D" id="3.40.390.10">
    <property type="entry name" value="Collagenase (Catalytic Domain)"/>
    <property type="match status" value="1"/>
</dbReference>
<organism evidence="4 5">
    <name type="scientific">Halpernia humi</name>
    <dbReference type="NCBI Taxonomy" id="493375"/>
    <lineage>
        <taxon>Bacteria</taxon>
        <taxon>Pseudomonadati</taxon>
        <taxon>Bacteroidota</taxon>
        <taxon>Flavobacteriia</taxon>
        <taxon>Flavobacteriales</taxon>
        <taxon>Weeksellaceae</taxon>
        <taxon>Chryseobacterium group</taxon>
        <taxon>Halpernia</taxon>
    </lineage>
</organism>
<dbReference type="OrthoDB" id="9792152at2"/>
<dbReference type="InterPro" id="IPR013783">
    <property type="entry name" value="Ig-like_fold"/>
</dbReference>
<evidence type="ECO:0000313" key="4">
    <source>
        <dbReference type="EMBL" id="SEF80931.1"/>
    </source>
</evidence>
<feature type="chain" id="PRO_5009286740" evidence="2">
    <location>
        <begin position="20"/>
        <end position="737"/>
    </location>
</feature>
<evidence type="ECO:0000256" key="1">
    <source>
        <dbReference type="ARBA" id="ARBA00022729"/>
    </source>
</evidence>
<keyword evidence="1 2" id="KW-0732">Signal</keyword>
<dbReference type="InterPro" id="IPR024079">
    <property type="entry name" value="MetalloPept_cat_dom_sf"/>
</dbReference>
<name>A0A1H5V2I6_9FLAO</name>
<dbReference type="NCBIfam" id="TIGR04183">
    <property type="entry name" value="Por_Secre_tail"/>
    <property type="match status" value="1"/>
</dbReference>